<protein>
    <submittedName>
        <fullName evidence="1">Uncharacterized protein</fullName>
    </submittedName>
</protein>
<gene>
    <name evidence="1" type="ORF">ECRASSUSDP1_LOCUS15548</name>
</gene>
<name>A0AAD2CXZ4_EUPCR</name>
<evidence type="ECO:0000313" key="2">
    <source>
        <dbReference type="Proteomes" id="UP001295684"/>
    </source>
</evidence>
<sequence length="311" mass="35887">MKSLLRYECVRQLYEEFDHVNSIVYDSIKIDRKKCKKSNRIKINRLIQKEKLKKRVKQRKSNVPSNRRDTLFSAKRLANRNRRYRTITASPIDCSQNGSIEKNFSIDNILHTGTPSNKLNTYMTKKLSKVEQEISLRVQRNETQKQRMNSYCISPMSTLSVGQDVSQNLEKPPIRYSNITSFATPLHETFQYLKSKLHGKGSFTGTTRHRSNKRSIYGASTACSKITSFTSSEMPLSEKDLTTFRIGKTFSKIISGSNFTPNSPVVPIKENPRRSTRKRVSKNVKLKPKVRHRFSAQPPQPVKAVRVSWLN</sequence>
<dbReference type="AlphaFoldDB" id="A0AAD2CXZ4"/>
<comment type="caution">
    <text evidence="1">The sequence shown here is derived from an EMBL/GenBank/DDBJ whole genome shotgun (WGS) entry which is preliminary data.</text>
</comment>
<reference evidence="1" key="1">
    <citation type="submission" date="2023-07" db="EMBL/GenBank/DDBJ databases">
        <authorList>
            <consortium name="AG Swart"/>
            <person name="Singh M."/>
            <person name="Singh A."/>
            <person name="Seah K."/>
            <person name="Emmerich C."/>
        </authorList>
    </citation>
    <scope>NUCLEOTIDE SEQUENCE</scope>
    <source>
        <strain evidence="1">DP1</strain>
    </source>
</reference>
<proteinExistence type="predicted"/>
<organism evidence="1 2">
    <name type="scientific">Euplotes crassus</name>
    <dbReference type="NCBI Taxonomy" id="5936"/>
    <lineage>
        <taxon>Eukaryota</taxon>
        <taxon>Sar</taxon>
        <taxon>Alveolata</taxon>
        <taxon>Ciliophora</taxon>
        <taxon>Intramacronucleata</taxon>
        <taxon>Spirotrichea</taxon>
        <taxon>Hypotrichia</taxon>
        <taxon>Euplotida</taxon>
        <taxon>Euplotidae</taxon>
        <taxon>Moneuplotes</taxon>
    </lineage>
</organism>
<evidence type="ECO:0000313" key="1">
    <source>
        <dbReference type="EMBL" id="CAI2374196.1"/>
    </source>
</evidence>
<accession>A0AAD2CXZ4</accession>
<dbReference type="EMBL" id="CAMPGE010015582">
    <property type="protein sequence ID" value="CAI2374196.1"/>
    <property type="molecule type" value="Genomic_DNA"/>
</dbReference>
<dbReference type="Proteomes" id="UP001295684">
    <property type="component" value="Unassembled WGS sequence"/>
</dbReference>
<keyword evidence="2" id="KW-1185">Reference proteome</keyword>